<evidence type="ECO:0000256" key="5">
    <source>
        <dbReference type="SAM" id="Phobius"/>
    </source>
</evidence>
<dbReference type="Proteomes" id="UP000315400">
    <property type="component" value="Unassembled WGS sequence"/>
</dbReference>
<gene>
    <name evidence="7" type="ORF">FKY71_17750</name>
</gene>
<sequence>LMNDPSLRYHLDTRSVSRSALARGNEKLNADFFQELFGLLYTRLQSSGSVPGKRFRFKGKLFSLDGSLIDLSMKVFPWADIAPKKAAFKLHLGLDHDGLIPAFAEVSGGLESEMDVADAFAFPQGSVVVFDRGYSRYTWHKRLTEQGIFWVTRARKGMVHEVVKTSPVPENGPVVRDQIIRLTSRKALQAALPEIRRVEYRDPETGKVYVFLTNHRRWAAQTVADIYKSRWEVELFFKWIKQNLKIRSFLGHSMNAVASQIFVALCVYLLVAFQKFVSRSAMGIQAVLRLVQLSLFQRKPLADLLRGRKHDPPDPQMPLRLRAA</sequence>
<proteinExistence type="inferred from homology"/>
<evidence type="ECO:0000256" key="4">
    <source>
        <dbReference type="ARBA" id="ARBA00023172"/>
    </source>
</evidence>
<evidence type="ECO:0000313" key="7">
    <source>
        <dbReference type="EMBL" id="TQE94263.1"/>
    </source>
</evidence>
<keyword evidence="5" id="KW-0812">Transmembrane</keyword>
<dbReference type="Pfam" id="PF01609">
    <property type="entry name" value="DDE_Tnp_1"/>
    <property type="match status" value="1"/>
</dbReference>
<keyword evidence="4" id="KW-0233">DNA recombination</keyword>
<organism evidence="7 8">
    <name type="scientific">Spiribacter salinus</name>
    <dbReference type="NCBI Taxonomy" id="1335746"/>
    <lineage>
        <taxon>Bacteria</taxon>
        <taxon>Pseudomonadati</taxon>
        <taxon>Pseudomonadota</taxon>
        <taxon>Gammaproteobacteria</taxon>
        <taxon>Chromatiales</taxon>
        <taxon>Ectothiorhodospiraceae</taxon>
        <taxon>Spiribacter</taxon>
    </lineage>
</organism>
<evidence type="ECO:0000313" key="8">
    <source>
        <dbReference type="Proteomes" id="UP000315400"/>
    </source>
</evidence>
<comment type="caution">
    <text evidence="7">The sequence shown here is derived from an EMBL/GenBank/DDBJ whole genome shotgun (WGS) entry which is preliminary data.</text>
</comment>
<evidence type="ECO:0000256" key="2">
    <source>
        <dbReference type="ARBA" id="ARBA00022578"/>
    </source>
</evidence>
<dbReference type="InterPro" id="IPR047952">
    <property type="entry name" value="Transpos_IS4"/>
</dbReference>
<keyword evidence="5" id="KW-1133">Transmembrane helix</keyword>
<keyword evidence="3" id="KW-0238">DNA-binding</keyword>
<dbReference type="AlphaFoldDB" id="A0A540VDR8"/>
<dbReference type="Gene3D" id="3.90.350.10">
    <property type="entry name" value="Transposase Inhibitor Protein From Tn5, Chain A, domain 1"/>
    <property type="match status" value="1"/>
</dbReference>
<dbReference type="InterPro" id="IPR002559">
    <property type="entry name" value="Transposase_11"/>
</dbReference>
<dbReference type="InterPro" id="IPR012337">
    <property type="entry name" value="RNaseH-like_sf"/>
</dbReference>
<reference evidence="7 8" key="1">
    <citation type="submission" date="2019-06" db="EMBL/GenBank/DDBJ databases">
        <title>Metagenome assembled Genome of Spiribacter salinus SL48-SHIP from the microbial mat of Salt Lake 48 (Novosibirsk region, Russia).</title>
        <authorList>
            <person name="Shipova A."/>
            <person name="Rozanov A.S."/>
            <person name="Bryanskaya A.V."/>
            <person name="Peltek S.E."/>
        </authorList>
    </citation>
    <scope>NUCLEOTIDE SEQUENCE [LARGE SCALE GENOMIC DNA]</scope>
    <source>
        <strain evidence="7">SL48-SHIP-2</strain>
    </source>
</reference>
<dbReference type="PANTHER" id="PTHR33258:SF1">
    <property type="entry name" value="TRANSPOSASE INSL FOR INSERTION SEQUENCE ELEMENT IS186A-RELATED"/>
    <property type="match status" value="1"/>
</dbReference>
<dbReference type="GO" id="GO:0006313">
    <property type="term" value="P:DNA transposition"/>
    <property type="evidence" value="ECO:0007669"/>
    <property type="project" value="InterPro"/>
</dbReference>
<evidence type="ECO:0000256" key="1">
    <source>
        <dbReference type="ARBA" id="ARBA00010075"/>
    </source>
</evidence>
<dbReference type="GO" id="GO:0003677">
    <property type="term" value="F:DNA binding"/>
    <property type="evidence" value="ECO:0007669"/>
    <property type="project" value="UniProtKB-KW"/>
</dbReference>
<dbReference type="SUPFAM" id="SSF53098">
    <property type="entry name" value="Ribonuclease H-like"/>
    <property type="match status" value="1"/>
</dbReference>
<keyword evidence="5" id="KW-0472">Membrane</keyword>
<feature type="domain" description="Transposase IS4-like" evidence="6">
    <location>
        <begin position="84"/>
        <end position="270"/>
    </location>
</feature>
<accession>A0A540VDR8</accession>
<protein>
    <submittedName>
        <fullName evidence="7">IS4 family transposase</fullName>
    </submittedName>
</protein>
<dbReference type="GO" id="GO:0004803">
    <property type="term" value="F:transposase activity"/>
    <property type="evidence" value="ECO:0007669"/>
    <property type="project" value="InterPro"/>
</dbReference>
<comment type="similarity">
    <text evidence="1">Belongs to the transposase 11 family.</text>
</comment>
<evidence type="ECO:0000259" key="6">
    <source>
        <dbReference type="Pfam" id="PF01609"/>
    </source>
</evidence>
<dbReference type="NCBIfam" id="NF033592">
    <property type="entry name" value="transpos_IS4_1"/>
    <property type="match status" value="1"/>
</dbReference>
<keyword evidence="2" id="KW-0815">Transposition</keyword>
<dbReference type="EMBL" id="VIFK01000430">
    <property type="protein sequence ID" value="TQE94263.1"/>
    <property type="molecule type" value="Genomic_DNA"/>
</dbReference>
<dbReference type="PANTHER" id="PTHR33258">
    <property type="entry name" value="TRANSPOSASE INSL FOR INSERTION SEQUENCE ELEMENT IS186A-RELATED"/>
    <property type="match status" value="1"/>
</dbReference>
<name>A0A540VDR8_9GAMM</name>
<evidence type="ECO:0000256" key="3">
    <source>
        <dbReference type="ARBA" id="ARBA00023125"/>
    </source>
</evidence>
<feature type="transmembrane region" description="Helical" evidence="5">
    <location>
        <begin position="249"/>
        <end position="270"/>
    </location>
</feature>
<feature type="non-terminal residue" evidence="7">
    <location>
        <position position="1"/>
    </location>
</feature>